<dbReference type="AlphaFoldDB" id="A0AAP5ID43"/>
<dbReference type="Proteomes" id="UP000667802">
    <property type="component" value="Unassembled WGS sequence"/>
</dbReference>
<accession>A0AAP5ID43</accession>
<dbReference type="EMBL" id="JAALHA020000024">
    <property type="protein sequence ID" value="MDR9899366.1"/>
    <property type="molecule type" value="Genomic_DNA"/>
</dbReference>
<gene>
    <name evidence="2" type="ORF">G7B40_033115</name>
</gene>
<evidence type="ECO:0000313" key="3">
    <source>
        <dbReference type="Proteomes" id="UP000667802"/>
    </source>
</evidence>
<dbReference type="SUPFAM" id="SSF52833">
    <property type="entry name" value="Thioredoxin-like"/>
    <property type="match status" value="1"/>
</dbReference>
<feature type="domain" description="Alkyl hydroperoxide reductase subunit C/ Thiol specific antioxidant" evidence="1">
    <location>
        <begin position="18"/>
        <end position="102"/>
    </location>
</feature>
<dbReference type="GO" id="GO:0016491">
    <property type="term" value="F:oxidoreductase activity"/>
    <property type="evidence" value="ECO:0007669"/>
    <property type="project" value="InterPro"/>
</dbReference>
<keyword evidence="3" id="KW-1185">Reference proteome</keyword>
<protein>
    <submittedName>
        <fullName evidence="2">Peroxiredoxin family protein</fullName>
    </submittedName>
</protein>
<name>A0AAP5ID43_9CYAN</name>
<reference evidence="3" key="1">
    <citation type="journal article" date="2021" name="Science">
        <title>Hunting the eagle killer: A cyanobacterial neurotoxin causes vacuolar myelinopathy.</title>
        <authorList>
            <person name="Breinlinger S."/>
            <person name="Phillips T.J."/>
            <person name="Haram B.N."/>
            <person name="Mares J."/>
            <person name="Martinez Yerena J.A."/>
            <person name="Hrouzek P."/>
            <person name="Sobotka R."/>
            <person name="Henderson W.M."/>
            <person name="Schmieder P."/>
            <person name="Williams S.M."/>
            <person name="Lauderdale J.D."/>
            <person name="Wilde H.D."/>
            <person name="Gerrin W."/>
            <person name="Kust A."/>
            <person name="Washington J.W."/>
            <person name="Wagner C."/>
            <person name="Geier B."/>
            <person name="Liebeke M."/>
            <person name="Enke H."/>
            <person name="Niedermeyer T.H.J."/>
            <person name="Wilde S.B."/>
        </authorList>
    </citation>
    <scope>NUCLEOTIDE SEQUENCE [LARGE SCALE GENOMIC DNA]</scope>
    <source>
        <strain evidence="3">Thurmond2011</strain>
    </source>
</reference>
<sequence>MVSFVHAIAKRCPLKRDRQQLSQLVQFQKELAVNYGKLVSVSVDPPLVQAAFRAGLGAEWPFLCDEKLELIKRINILDTTEGEYAYRPQPYTFILHPDLTIYKIYDVCVGSD</sequence>
<dbReference type="Gene3D" id="3.40.30.10">
    <property type="entry name" value="Glutaredoxin"/>
    <property type="match status" value="1"/>
</dbReference>
<comment type="caution">
    <text evidence="2">The sequence shown here is derived from an EMBL/GenBank/DDBJ whole genome shotgun (WGS) entry which is preliminary data.</text>
</comment>
<dbReference type="Pfam" id="PF00578">
    <property type="entry name" value="AhpC-TSA"/>
    <property type="match status" value="1"/>
</dbReference>
<proteinExistence type="predicted"/>
<organism evidence="2 3">
    <name type="scientific">Aetokthonos hydrillicola Thurmond2011</name>
    <dbReference type="NCBI Taxonomy" id="2712845"/>
    <lineage>
        <taxon>Bacteria</taxon>
        <taxon>Bacillati</taxon>
        <taxon>Cyanobacteriota</taxon>
        <taxon>Cyanophyceae</taxon>
        <taxon>Nostocales</taxon>
        <taxon>Hapalosiphonaceae</taxon>
        <taxon>Aetokthonos</taxon>
    </lineage>
</organism>
<dbReference type="InterPro" id="IPR036249">
    <property type="entry name" value="Thioredoxin-like_sf"/>
</dbReference>
<dbReference type="GO" id="GO:0016209">
    <property type="term" value="F:antioxidant activity"/>
    <property type="evidence" value="ECO:0007669"/>
    <property type="project" value="InterPro"/>
</dbReference>
<dbReference type="InterPro" id="IPR000866">
    <property type="entry name" value="AhpC/TSA"/>
</dbReference>
<evidence type="ECO:0000259" key="1">
    <source>
        <dbReference type="Pfam" id="PF00578"/>
    </source>
</evidence>
<evidence type="ECO:0000313" key="2">
    <source>
        <dbReference type="EMBL" id="MDR9899366.1"/>
    </source>
</evidence>